<comment type="caution">
    <text evidence="7">The sequence shown here is derived from an EMBL/GenBank/DDBJ whole genome shotgun (WGS) entry which is preliminary data.</text>
</comment>
<protein>
    <submittedName>
        <fullName evidence="6 7">IclR family transcriptional regulator</fullName>
    </submittedName>
</protein>
<feature type="domain" description="IclR-ED" evidence="5">
    <location>
        <begin position="75"/>
        <end position="255"/>
    </location>
</feature>
<reference evidence="6 9" key="2">
    <citation type="submission" date="2020-08" db="EMBL/GenBank/DDBJ databases">
        <title>Sequencing the genomes of 1000 actinobacteria strains.</title>
        <authorList>
            <person name="Klenk H.-P."/>
        </authorList>
    </citation>
    <scope>NUCLEOTIDE SEQUENCE [LARGE SCALE GENOMIC DNA]</scope>
    <source>
        <strain evidence="6 9">DSM 16678</strain>
    </source>
</reference>
<dbReference type="GO" id="GO:0003700">
    <property type="term" value="F:DNA-binding transcription factor activity"/>
    <property type="evidence" value="ECO:0007669"/>
    <property type="project" value="TreeGrafter"/>
</dbReference>
<dbReference type="EMBL" id="QKNV01000097">
    <property type="protein sequence ID" value="PZA21321.1"/>
    <property type="molecule type" value="Genomic_DNA"/>
</dbReference>
<evidence type="ECO:0000259" key="5">
    <source>
        <dbReference type="PROSITE" id="PS51078"/>
    </source>
</evidence>
<dbReference type="SUPFAM" id="SSF46785">
    <property type="entry name" value="Winged helix' DNA-binding domain"/>
    <property type="match status" value="1"/>
</dbReference>
<dbReference type="AlphaFoldDB" id="A0A323V9M1"/>
<feature type="domain" description="HTH iclR-type" evidence="4">
    <location>
        <begin position="13"/>
        <end position="74"/>
    </location>
</feature>
<dbReference type="PROSITE" id="PS51077">
    <property type="entry name" value="HTH_ICLR"/>
    <property type="match status" value="1"/>
</dbReference>
<dbReference type="PANTHER" id="PTHR30136:SF24">
    <property type="entry name" value="HTH-TYPE TRANSCRIPTIONAL REPRESSOR ALLR"/>
    <property type="match status" value="1"/>
</dbReference>
<evidence type="ECO:0000256" key="3">
    <source>
        <dbReference type="ARBA" id="ARBA00023163"/>
    </source>
</evidence>
<dbReference type="SUPFAM" id="SSF55781">
    <property type="entry name" value="GAF domain-like"/>
    <property type="match status" value="1"/>
</dbReference>
<evidence type="ECO:0000259" key="4">
    <source>
        <dbReference type="PROSITE" id="PS51077"/>
    </source>
</evidence>
<dbReference type="PROSITE" id="PS51078">
    <property type="entry name" value="ICLR_ED"/>
    <property type="match status" value="1"/>
</dbReference>
<dbReference type="InterPro" id="IPR036390">
    <property type="entry name" value="WH_DNA-bd_sf"/>
</dbReference>
<accession>A0A323V9M1</accession>
<organism evidence="7 8">
    <name type="scientific">Modestobacter versicolor</name>
    <dbReference type="NCBI Taxonomy" id="429133"/>
    <lineage>
        <taxon>Bacteria</taxon>
        <taxon>Bacillati</taxon>
        <taxon>Actinomycetota</taxon>
        <taxon>Actinomycetes</taxon>
        <taxon>Geodermatophilales</taxon>
        <taxon>Geodermatophilaceae</taxon>
        <taxon>Modestobacter</taxon>
    </lineage>
</organism>
<name>A0A323V9M1_9ACTN</name>
<dbReference type="PANTHER" id="PTHR30136">
    <property type="entry name" value="HELIX-TURN-HELIX TRANSCRIPTIONAL REGULATOR, ICLR FAMILY"/>
    <property type="match status" value="1"/>
</dbReference>
<dbReference type="Proteomes" id="UP000580718">
    <property type="component" value="Unassembled WGS sequence"/>
</dbReference>
<dbReference type="InterPro" id="IPR014757">
    <property type="entry name" value="Tscrpt_reg_IclR_C"/>
</dbReference>
<dbReference type="InterPro" id="IPR029016">
    <property type="entry name" value="GAF-like_dom_sf"/>
</dbReference>
<evidence type="ECO:0000313" key="7">
    <source>
        <dbReference type="EMBL" id="PZA21321.1"/>
    </source>
</evidence>
<dbReference type="SMART" id="SM00346">
    <property type="entry name" value="HTH_ICLR"/>
    <property type="match status" value="1"/>
</dbReference>
<dbReference type="OrthoDB" id="7274111at2"/>
<dbReference type="RefSeq" id="WP_110552301.1">
    <property type="nucleotide sequence ID" value="NZ_JACIBU010000001.1"/>
</dbReference>
<dbReference type="InterPro" id="IPR036388">
    <property type="entry name" value="WH-like_DNA-bd_sf"/>
</dbReference>
<keyword evidence="1" id="KW-0805">Transcription regulation</keyword>
<dbReference type="Pfam" id="PF09339">
    <property type="entry name" value="HTH_IclR"/>
    <property type="match status" value="1"/>
</dbReference>
<dbReference type="Pfam" id="PF01614">
    <property type="entry name" value="IclR_C"/>
    <property type="match status" value="1"/>
</dbReference>
<evidence type="ECO:0000256" key="1">
    <source>
        <dbReference type="ARBA" id="ARBA00023015"/>
    </source>
</evidence>
<dbReference type="Gene3D" id="1.10.10.10">
    <property type="entry name" value="Winged helix-like DNA-binding domain superfamily/Winged helix DNA-binding domain"/>
    <property type="match status" value="1"/>
</dbReference>
<evidence type="ECO:0000313" key="9">
    <source>
        <dbReference type="Proteomes" id="UP000580718"/>
    </source>
</evidence>
<dbReference type="InterPro" id="IPR005471">
    <property type="entry name" value="Tscrpt_reg_IclR_N"/>
</dbReference>
<reference evidence="7 8" key="1">
    <citation type="submission" date="2018-06" db="EMBL/GenBank/DDBJ databases">
        <title>Draft genome sequence of Modestobacter versicolor CP153-2.</title>
        <authorList>
            <person name="Gundlapally S.R."/>
        </authorList>
    </citation>
    <scope>NUCLEOTIDE SEQUENCE [LARGE SCALE GENOMIC DNA]</scope>
    <source>
        <strain evidence="7 8">CP153-2</strain>
    </source>
</reference>
<evidence type="ECO:0000256" key="2">
    <source>
        <dbReference type="ARBA" id="ARBA00023125"/>
    </source>
</evidence>
<gene>
    <name evidence="7" type="ORF">DMO24_10855</name>
    <name evidence="6" type="ORF">FHX36_000273</name>
</gene>
<dbReference type="InterPro" id="IPR050707">
    <property type="entry name" value="HTH_MetabolicPath_Reg"/>
</dbReference>
<evidence type="ECO:0000313" key="8">
    <source>
        <dbReference type="Proteomes" id="UP000247602"/>
    </source>
</evidence>
<evidence type="ECO:0000313" key="6">
    <source>
        <dbReference type="EMBL" id="MBB3674538.1"/>
    </source>
</evidence>
<dbReference type="EMBL" id="JACIBU010000001">
    <property type="protein sequence ID" value="MBB3674538.1"/>
    <property type="molecule type" value="Genomic_DNA"/>
</dbReference>
<dbReference type="Gene3D" id="3.30.450.40">
    <property type="match status" value="1"/>
</dbReference>
<keyword evidence="3" id="KW-0804">Transcription</keyword>
<sequence>MTSAEKAPPAYPIESVGNALRLLLLLQDRPQLRVSECAAELGVARSTAHRLLAMLEHHRFLRRDPAHRTYRAGEALLSLGLAAVRGLDVRARARPFMEALRDEVDETVVLVVQEGRDVRFVDAVETTKALRVGGRVGLALPAHSTSAGLAILAAMPPAQVRELYPDPAPSGRSGSRAPTAAELDEVLAEVRQTGYAVAYTETDVEIGAIGVAVPEGLGTARAALAIAAPASRLTPELTRRWGEQALRTARLISTG</sequence>
<keyword evidence="8" id="KW-1185">Reference proteome</keyword>
<proteinExistence type="predicted"/>
<dbReference type="Proteomes" id="UP000247602">
    <property type="component" value="Unassembled WGS sequence"/>
</dbReference>
<dbReference type="GO" id="GO:0003677">
    <property type="term" value="F:DNA binding"/>
    <property type="evidence" value="ECO:0007669"/>
    <property type="project" value="UniProtKB-KW"/>
</dbReference>
<keyword evidence="2 6" id="KW-0238">DNA-binding</keyword>
<dbReference type="GO" id="GO:0045892">
    <property type="term" value="P:negative regulation of DNA-templated transcription"/>
    <property type="evidence" value="ECO:0007669"/>
    <property type="project" value="TreeGrafter"/>
</dbReference>